<dbReference type="InterPro" id="IPR043917">
    <property type="entry name" value="DUF5753"/>
</dbReference>
<feature type="domain" description="DUF5753" evidence="1">
    <location>
        <begin position="52"/>
        <end position="196"/>
    </location>
</feature>
<keyword evidence="3" id="KW-1185">Reference proteome</keyword>
<organism evidence="2 3">
    <name type="scientific">Saccharopolyspora spinosa</name>
    <dbReference type="NCBI Taxonomy" id="60894"/>
    <lineage>
        <taxon>Bacteria</taxon>
        <taxon>Bacillati</taxon>
        <taxon>Actinomycetota</taxon>
        <taxon>Actinomycetes</taxon>
        <taxon>Pseudonocardiales</taxon>
        <taxon>Pseudonocardiaceae</taxon>
        <taxon>Saccharopolyspora</taxon>
    </lineage>
</organism>
<comment type="caution">
    <text evidence="2">The sequence shown here is derived from an EMBL/GenBank/DDBJ whole genome shotgun (WGS) entry which is preliminary data.</text>
</comment>
<name>A0A2N3XXC6_SACSN</name>
<sequence>MTAQAIKVQTVRALCQLYDVDESKAGYLAKLAKESNERGWWTAYRETVPDWFRQYIGLEADALDLWTYEPEYVPGLLQSADYVRAAMRTNQPNMSSDEIERQVLLRRERQERLDGDHPPRLHFYINEAVIRRTVGEREVWRGQLEHLLESSKLDHVELRIVPFSAGSHPGMSGAFVMMQFPEEADPAFVYIEHERGAI</sequence>
<dbReference type="STRING" id="994479.GCA_000194155_02422"/>
<dbReference type="EMBL" id="PJNB01000001">
    <property type="protein sequence ID" value="PKW15325.1"/>
    <property type="molecule type" value="Genomic_DNA"/>
</dbReference>
<evidence type="ECO:0000259" key="1">
    <source>
        <dbReference type="Pfam" id="PF19054"/>
    </source>
</evidence>
<dbReference type="Proteomes" id="UP000233786">
    <property type="component" value="Unassembled WGS sequence"/>
</dbReference>
<accession>A0A2N3XXC6</accession>
<proteinExistence type="predicted"/>
<dbReference type="AlphaFoldDB" id="A0A2N3XXC6"/>
<protein>
    <recommendedName>
        <fullName evidence="1">DUF5753 domain-containing protein</fullName>
    </recommendedName>
</protein>
<reference evidence="2" key="1">
    <citation type="submission" date="2017-12" db="EMBL/GenBank/DDBJ databases">
        <title>Sequencing the genomes of 1000 Actinobacteria strains.</title>
        <authorList>
            <person name="Klenk H.-P."/>
        </authorList>
    </citation>
    <scope>NUCLEOTIDE SEQUENCE [LARGE SCALE GENOMIC DNA]</scope>
    <source>
        <strain evidence="2">DSM 44228</strain>
    </source>
</reference>
<gene>
    <name evidence="2" type="ORF">A8926_3019</name>
</gene>
<evidence type="ECO:0000313" key="2">
    <source>
        <dbReference type="EMBL" id="PKW15325.1"/>
    </source>
</evidence>
<dbReference type="Pfam" id="PF19054">
    <property type="entry name" value="DUF5753"/>
    <property type="match status" value="1"/>
</dbReference>
<evidence type="ECO:0000313" key="3">
    <source>
        <dbReference type="Proteomes" id="UP000233786"/>
    </source>
</evidence>
<dbReference type="RefSeq" id="WP_010694962.1">
    <property type="nucleotide sequence ID" value="NZ_CP061007.1"/>
</dbReference>
<dbReference type="OrthoDB" id="4285266at2"/>